<dbReference type="Proteomes" id="UP000327044">
    <property type="component" value="Unassembled WGS sequence"/>
</dbReference>
<evidence type="ECO:0000256" key="5">
    <source>
        <dbReference type="ARBA" id="ARBA00022664"/>
    </source>
</evidence>
<dbReference type="OrthoDB" id="1906282at2759"/>
<gene>
    <name evidence="13" type="ORF">PPYR_10601</name>
</gene>
<keyword evidence="6" id="KW-0747">Spliceosome</keyword>
<dbReference type="PANTHER" id="PTHR13445">
    <property type="entry name" value="TUMOR SUPPRESSING SUBTRANSFERABLE CANDIDATE 4 TSSC4"/>
    <property type="match status" value="1"/>
</dbReference>
<keyword evidence="7" id="KW-0508">mRNA splicing</keyword>
<dbReference type="EMBL" id="GEZM01063256">
    <property type="protein sequence ID" value="JAV69166.1"/>
    <property type="molecule type" value="Transcribed_RNA"/>
</dbReference>
<evidence type="ECO:0000256" key="8">
    <source>
        <dbReference type="ARBA" id="ARBA00023242"/>
    </source>
</evidence>
<dbReference type="GO" id="GO:0008380">
    <property type="term" value="P:RNA splicing"/>
    <property type="evidence" value="ECO:0007669"/>
    <property type="project" value="UniProtKB-KW"/>
</dbReference>
<reference evidence="12" key="1">
    <citation type="journal article" date="2016" name="Sci. Rep.">
        <title>Molecular characterization of firefly nuptial gifts: a multi-omics approach sheds light on postcopulatory sexual selection.</title>
        <authorList>
            <person name="Al-Wathiqui N."/>
            <person name="Fallon T.R."/>
            <person name="South A."/>
            <person name="Weng J.K."/>
            <person name="Lewis S.M."/>
        </authorList>
    </citation>
    <scope>NUCLEOTIDE SEQUENCE</scope>
</reference>
<feature type="region of interest" description="Disordered" evidence="11">
    <location>
        <begin position="200"/>
        <end position="233"/>
    </location>
</feature>
<dbReference type="PANTHER" id="PTHR13445:SF3">
    <property type="entry name" value="U5 SMALL NUCLEAR RIBONUCLEOPROTEIN TSSC4"/>
    <property type="match status" value="1"/>
</dbReference>
<accession>A0A1Y1LC85</accession>
<evidence type="ECO:0000313" key="12">
    <source>
        <dbReference type="EMBL" id="JAV69166.1"/>
    </source>
</evidence>
<comment type="function">
    <text evidence="10">Protein associated with the U5 snRNP, during its maturation and its post-splicing recycling and which is required for spliceosomal tri-snRNP complex assembly in the nucleus. Has a molecular sequestering activity and transiently hinders SNRNP200 binding sites for constitutive splicing factors that intervene later during the assembly of the spliceosome and splicing. Together with its molecular sequestering activity, may also function as a molecular adapter and placeholder, coordinating the assembly of the U5 snRNP and its association with the U4/U6 di-snRNP.</text>
</comment>
<keyword evidence="5" id="KW-0507">mRNA processing</keyword>
<proteinExistence type="inferred from homology"/>
<protein>
    <recommendedName>
        <fullName evidence="9">U5 small nuclear ribonucleoprotein TSSC4</fullName>
    </recommendedName>
</protein>
<dbReference type="InParanoid" id="A0A1Y1LC85"/>
<keyword evidence="14" id="KW-1185">Reference proteome</keyword>
<sequence>MKTENSASIESKKFHINSAYKEFTDRQKNVFDQLGAIETKTIDTLSKNDTKMEVEEPIEPEIHISSTQHSKLRQLQGQESLFKKPTTRPLKHIKTLLNRTVPDYQINPHKWTRYTLDVPQEDMSDKANVSAAMSFLKELSERDRDETSSSSSEVVDEMPAKIVFKKVSPKVIKASEAEASVSFRNSKIVMPEYVVGQKVNRTKPKNTQTRVETEKAEIKLDHISNYDDGEDDN</sequence>
<dbReference type="AlphaFoldDB" id="A0A1Y1LC85"/>
<reference evidence="13 14" key="2">
    <citation type="journal article" date="2018" name="Elife">
        <title>Firefly genomes illuminate parallel origins of bioluminescence in beetles.</title>
        <authorList>
            <person name="Fallon T.R."/>
            <person name="Lower S.E."/>
            <person name="Chang C.H."/>
            <person name="Bessho-Uehara M."/>
            <person name="Martin G.J."/>
            <person name="Bewick A.J."/>
            <person name="Behringer M."/>
            <person name="Debat H.J."/>
            <person name="Wong I."/>
            <person name="Day J.C."/>
            <person name="Suvorov A."/>
            <person name="Silva C.J."/>
            <person name="Stanger-Hall K.F."/>
            <person name="Hall D.W."/>
            <person name="Schmitz R.J."/>
            <person name="Nelson D.R."/>
            <person name="Lewis S.M."/>
            <person name="Shigenobu S."/>
            <person name="Bybee S.M."/>
            <person name="Larracuente A.M."/>
            <person name="Oba Y."/>
            <person name="Weng J.K."/>
        </authorList>
    </citation>
    <scope>NUCLEOTIDE SEQUENCE [LARGE SCALE GENOMIC DNA]</scope>
    <source>
        <strain evidence="13">1611_PpyrPB1</strain>
        <tissue evidence="13">Whole body</tissue>
    </source>
</reference>
<evidence type="ECO:0000313" key="13">
    <source>
        <dbReference type="EMBL" id="KAB0796540.1"/>
    </source>
</evidence>
<evidence type="ECO:0000256" key="6">
    <source>
        <dbReference type="ARBA" id="ARBA00022728"/>
    </source>
</evidence>
<dbReference type="GO" id="GO:0005737">
    <property type="term" value="C:cytoplasm"/>
    <property type="evidence" value="ECO:0007669"/>
    <property type="project" value="UniProtKB-SubCell"/>
</dbReference>
<evidence type="ECO:0000256" key="10">
    <source>
        <dbReference type="ARBA" id="ARBA00045970"/>
    </source>
</evidence>
<comment type="similarity">
    <text evidence="3">Belongs to the TSSC4 family.</text>
</comment>
<dbReference type="GO" id="GO:0006397">
    <property type="term" value="P:mRNA processing"/>
    <property type="evidence" value="ECO:0007669"/>
    <property type="project" value="UniProtKB-KW"/>
</dbReference>
<evidence type="ECO:0000256" key="3">
    <source>
        <dbReference type="ARBA" id="ARBA00010362"/>
    </source>
</evidence>
<evidence type="ECO:0000256" key="2">
    <source>
        <dbReference type="ARBA" id="ARBA00004496"/>
    </source>
</evidence>
<evidence type="ECO:0000256" key="11">
    <source>
        <dbReference type="SAM" id="MobiDB-lite"/>
    </source>
</evidence>
<name>A0A1Y1LC85_PHOPY</name>
<dbReference type="Pfam" id="PF15264">
    <property type="entry name" value="TSSC4"/>
    <property type="match status" value="1"/>
</dbReference>
<feature type="compositionally biased region" description="Basic and acidic residues" evidence="11">
    <location>
        <begin position="211"/>
        <end position="225"/>
    </location>
</feature>
<organism evidence="12">
    <name type="scientific">Photinus pyralis</name>
    <name type="common">Common eastern firefly</name>
    <name type="synonym">Lampyris pyralis</name>
    <dbReference type="NCBI Taxonomy" id="7054"/>
    <lineage>
        <taxon>Eukaryota</taxon>
        <taxon>Metazoa</taxon>
        <taxon>Ecdysozoa</taxon>
        <taxon>Arthropoda</taxon>
        <taxon>Hexapoda</taxon>
        <taxon>Insecta</taxon>
        <taxon>Pterygota</taxon>
        <taxon>Neoptera</taxon>
        <taxon>Endopterygota</taxon>
        <taxon>Coleoptera</taxon>
        <taxon>Polyphaga</taxon>
        <taxon>Elateriformia</taxon>
        <taxon>Elateroidea</taxon>
        <taxon>Lampyridae</taxon>
        <taxon>Lampyrinae</taxon>
        <taxon>Photinus</taxon>
    </lineage>
</organism>
<dbReference type="GO" id="GO:0005681">
    <property type="term" value="C:spliceosomal complex"/>
    <property type="evidence" value="ECO:0007669"/>
    <property type="project" value="UniProtKB-KW"/>
</dbReference>
<dbReference type="EMBL" id="VVIM01000007">
    <property type="protein sequence ID" value="KAB0796540.1"/>
    <property type="molecule type" value="Genomic_DNA"/>
</dbReference>
<evidence type="ECO:0000313" key="14">
    <source>
        <dbReference type="Proteomes" id="UP000327044"/>
    </source>
</evidence>
<evidence type="ECO:0000256" key="4">
    <source>
        <dbReference type="ARBA" id="ARBA00022490"/>
    </source>
</evidence>
<dbReference type="InterPro" id="IPR029338">
    <property type="entry name" value="TSSC4"/>
</dbReference>
<evidence type="ECO:0000256" key="1">
    <source>
        <dbReference type="ARBA" id="ARBA00004123"/>
    </source>
</evidence>
<keyword evidence="4" id="KW-0963">Cytoplasm</keyword>
<evidence type="ECO:0000256" key="9">
    <source>
        <dbReference type="ARBA" id="ARBA00035304"/>
    </source>
</evidence>
<comment type="subcellular location">
    <subcellularLocation>
        <location evidence="2">Cytoplasm</location>
    </subcellularLocation>
    <subcellularLocation>
        <location evidence="1">Nucleus</location>
    </subcellularLocation>
</comment>
<evidence type="ECO:0000256" key="7">
    <source>
        <dbReference type="ARBA" id="ARBA00023187"/>
    </source>
</evidence>
<keyword evidence="8" id="KW-0539">Nucleus</keyword>
<reference evidence="13" key="3">
    <citation type="submission" date="2019-08" db="EMBL/GenBank/DDBJ databases">
        <authorList>
            <consortium name="Photinus pyralis genome working group"/>
            <person name="Fallon T.R."/>
            <person name="Sander Lower S.E."/>
            <person name="Weng J.-K."/>
        </authorList>
    </citation>
    <scope>NUCLEOTIDE SEQUENCE</scope>
    <source>
        <strain evidence="13">1611_PpyrPB1</strain>
        <tissue evidence="13">Whole body</tissue>
    </source>
</reference>